<name>A0A8J3BLH9_9ACTN</name>
<dbReference type="AlphaFoldDB" id="A0A8J3BLH9"/>
<keyword evidence="4" id="KW-0125">Carotenoid biosynthesis</keyword>
<protein>
    <submittedName>
        <fullName evidence="10">Lycopene cyclase</fullName>
    </submittedName>
</protein>
<feature type="transmembrane region" description="Helical" evidence="8">
    <location>
        <begin position="36"/>
        <end position="59"/>
    </location>
</feature>
<accession>A0A8J3BLH9</accession>
<feature type="transmembrane region" description="Helical" evidence="8">
    <location>
        <begin position="79"/>
        <end position="98"/>
    </location>
</feature>
<evidence type="ECO:0000256" key="7">
    <source>
        <dbReference type="ARBA" id="ARBA00023235"/>
    </source>
</evidence>
<comment type="pathway">
    <text evidence="2">Carotenoid biosynthesis.</text>
</comment>
<sequence>MEPLRYLAVLVACLLVTLPLEFVLGARVLRRPRRLALVLLAATAPFVVWDLVALARGHWSFAPGRTVGLTVAGLPVEELLFFVVVPVCALLTYEALGLPRRGSRDR</sequence>
<evidence type="ECO:0000256" key="6">
    <source>
        <dbReference type="ARBA" id="ARBA00023136"/>
    </source>
</evidence>
<gene>
    <name evidence="10" type="ORF">GCM10010124_01190</name>
</gene>
<keyword evidence="5 8" id="KW-1133">Transmembrane helix</keyword>
<evidence type="ECO:0000256" key="8">
    <source>
        <dbReference type="SAM" id="Phobius"/>
    </source>
</evidence>
<evidence type="ECO:0000256" key="4">
    <source>
        <dbReference type="ARBA" id="ARBA00022746"/>
    </source>
</evidence>
<evidence type="ECO:0000256" key="5">
    <source>
        <dbReference type="ARBA" id="ARBA00022989"/>
    </source>
</evidence>
<proteinExistence type="predicted"/>
<dbReference type="Pfam" id="PF18916">
    <property type="entry name" value="Lycopene_cyc"/>
    <property type="match status" value="1"/>
</dbReference>
<reference evidence="10" key="1">
    <citation type="journal article" date="2014" name="Int. J. Syst. Evol. Microbiol.">
        <title>Complete genome sequence of Corynebacterium casei LMG S-19264T (=DSM 44701T), isolated from a smear-ripened cheese.</title>
        <authorList>
            <consortium name="US DOE Joint Genome Institute (JGI-PGF)"/>
            <person name="Walter F."/>
            <person name="Albersmeier A."/>
            <person name="Kalinowski J."/>
            <person name="Ruckert C."/>
        </authorList>
    </citation>
    <scope>NUCLEOTIDE SEQUENCE</scope>
    <source>
        <strain evidence="10">JCM 3091</strain>
    </source>
</reference>
<dbReference type="InterPro" id="IPR017825">
    <property type="entry name" value="Lycopene_cyclase_dom"/>
</dbReference>
<dbReference type="RefSeq" id="WP_229789248.1">
    <property type="nucleotide sequence ID" value="NZ_BMQC01000001.1"/>
</dbReference>
<comment type="subcellular location">
    <subcellularLocation>
        <location evidence="1">Membrane</location>
        <topology evidence="1">Multi-pass membrane protein</topology>
    </subcellularLocation>
</comment>
<feature type="transmembrane region" description="Helical" evidence="8">
    <location>
        <begin position="6"/>
        <end position="24"/>
    </location>
</feature>
<keyword evidence="3 8" id="KW-0812">Transmembrane</keyword>
<evidence type="ECO:0000313" key="11">
    <source>
        <dbReference type="Proteomes" id="UP000662200"/>
    </source>
</evidence>
<dbReference type="NCBIfam" id="TIGR03462">
    <property type="entry name" value="CarR_dom_SF"/>
    <property type="match status" value="1"/>
</dbReference>
<keyword evidence="11" id="KW-1185">Reference proteome</keyword>
<keyword evidence="7" id="KW-0413">Isomerase</keyword>
<dbReference type="GO" id="GO:0016872">
    <property type="term" value="F:intramolecular lyase activity"/>
    <property type="evidence" value="ECO:0007669"/>
    <property type="project" value="InterPro"/>
</dbReference>
<evidence type="ECO:0000256" key="3">
    <source>
        <dbReference type="ARBA" id="ARBA00022692"/>
    </source>
</evidence>
<dbReference type="GO" id="GO:0016117">
    <property type="term" value="P:carotenoid biosynthetic process"/>
    <property type="evidence" value="ECO:0007669"/>
    <property type="project" value="UniProtKB-KW"/>
</dbReference>
<evidence type="ECO:0000256" key="1">
    <source>
        <dbReference type="ARBA" id="ARBA00004141"/>
    </source>
</evidence>
<keyword evidence="6 8" id="KW-0472">Membrane</keyword>
<evidence type="ECO:0000256" key="2">
    <source>
        <dbReference type="ARBA" id="ARBA00004829"/>
    </source>
</evidence>
<dbReference type="GO" id="GO:0045436">
    <property type="term" value="F:lycopene beta cyclase activity"/>
    <property type="evidence" value="ECO:0007669"/>
    <property type="project" value="UniProtKB-ARBA"/>
</dbReference>
<dbReference type="EMBL" id="BMQC01000001">
    <property type="protein sequence ID" value="GGK12437.1"/>
    <property type="molecule type" value="Genomic_DNA"/>
</dbReference>
<dbReference type="GO" id="GO:0016020">
    <property type="term" value="C:membrane"/>
    <property type="evidence" value="ECO:0007669"/>
    <property type="project" value="UniProtKB-SubCell"/>
</dbReference>
<feature type="domain" description="Lycopene cyclase" evidence="9">
    <location>
        <begin position="7"/>
        <end position="95"/>
    </location>
</feature>
<evidence type="ECO:0000259" key="9">
    <source>
        <dbReference type="Pfam" id="PF18916"/>
    </source>
</evidence>
<reference evidence="10" key="2">
    <citation type="submission" date="2020-09" db="EMBL/GenBank/DDBJ databases">
        <authorList>
            <person name="Sun Q."/>
            <person name="Ohkuma M."/>
        </authorList>
    </citation>
    <scope>NUCLEOTIDE SEQUENCE</scope>
    <source>
        <strain evidence="10">JCM 3091</strain>
    </source>
</reference>
<dbReference type="Proteomes" id="UP000662200">
    <property type="component" value="Unassembled WGS sequence"/>
</dbReference>
<organism evidence="10 11">
    <name type="scientific">Pilimelia terevasa</name>
    <dbReference type="NCBI Taxonomy" id="53372"/>
    <lineage>
        <taxon>Bacteria</taxon>
        <taxon>Bacillati</taxon>
        <taxon>Actinomycetota</taxon>
        <taxon>Actinomycetes</taxon>
        <taxon>Micromonosporales</taxon>
        <taxon>Micromonosporaceae</taxon>
        <taxon>Pilimelia</taxon>
    </lineage>
</organism>
<evidence type="ECO:0000313" key="10">
    <source>
        <dbReference type="EMBL" id="GGK12437.1"/>
    </source>
</evidence>
<comment type="caution">
    <text evidence="10">The sequence shown here is derived from an EMBL/GenBank/DDBJ whole genome shotgun (WGS) entry which is preliminary data.</text>
</comment>